<protein>
    <submittedName>
        <fullName evidence="9">MFS transporter</fullName>
    </submittedName>
</protein>
<sequence>MSDADTDTGAGPVPRAVNARALLALASTAVALAAADTYVVVLALTDMMAGVGLTLDSLQRATPIISGFLLGYIAVLPLIGRLADLVARSRILLACLALFVLGSGVTALAVDLDVLVAGRVVQGIGGGGLVPATLAIVADLWPVGRRGVPLGVVGGVQELGSVLGPVLGAAVLAVADWRAIFWLNVVLGGLLAAAIWWVARDRSSEVPRGSAKGRADRSSEVPRGSAKGRADRSSEVPRGSAKGAGVSGRVGRRFAGWLGMGGWLGVASVGLLWLALAAPARLVTDVTLGLPFVPFGDHDHRLLTPVGVLALVVGAAALALSASAWWPVLRQGDLPGALLLGSALGCVVLTFAAADPETEVVGPLGFALLPVAVVAAAAYVWRHRTAAHPLVPRGTYAGRTPWALVVSLLAGVALVSVVVDVPLLARLTLPGGQTEAALVLVRFLVAVPVGALLGGALLRRLGAGVVAGGGLALMSAGLLVMSSWGPDSLEQTLMSTAVLALVGLGAGLALAPVNDAALADAPQSAHGTASSLVVVSRMIGMVVGLALLTGIGLHRYYEAVSALPAGQRTDGQALLETALVQVETVFLGAAVAAGLGALVALLTLGRRPESLPADSMGARSRRDR</sequence>
<evidence type="ECO:0000313" key="9">
    <source>
        <dbReference type="EMBL" id="TWD15940.1"/>
    </source>
</evidence>
<organism evidence="9 10">
    <name type="scientific">Marihabitans asiaticum</name>
    <dbReference type="NCBI Taxonomy" id="415218"/>
    <lineage>
        <taxon>Bacteria</taxon>
        <taxon>Bacillati</taxon>
        <taxon>Actinomycetota</taxon>
        <taxon>Actinomycetes</taxon>
        <taxon>Micrococcales</taxon>
        <taxon>Intrasporangiaceae</taxon>
        <taxon>Marihabitans</taxon>
    </lineage>
</organism>
<feature type="transmembrane region" description="Helical" evidence="7">
    <location>
        <begin position="179"/>
        <end position="199"/>
    </location>
</feature>
<dbReference type="Gene3D" id="1.20.1250.20">
    <property type="entry name" value="MFS general substrate transporter like domains"/>
    <property type="match status" value="1"/>
</dbReference>
<feature type="transmembrane region" description="Helical" evidence="7">
    <location>
        <begin position="465"/>
        <end position="485"/>
    </location>
</feature>
<gene>
    <name evidence="9" type="ORF">FB557_1480</name>
</gene>
<feature type="transmembrane region" description="Helical" evidence="7">
    <location>
        <begin position="585"/>
        <end position="604"/>
    </location>
</feature>
<accession>A0A560WEJ6</accession>
<dbReference type="InterPro" id="IPR020846">
    <property type="entry name" value="MFS_dom"/>
</dbReference>
<dbReference type="PROSITE" id="PS50850">
    <property type="entry name" value="MFS"/>
    <property type="match status" value="1"/>
</dbReference>
<dbReference type="InterPro" id="IPR036259">
    <property type="entry name" value="MFS_trans_sf"/>
</dbReference>
<keyword evidence="3 7" id="KW-0812">Transmembrane</keyword>
<feature type="transmembrane region" description="Helical" evidence="7">
    <location>
        <begin position="91"/>
        <end position="110"/>
    </location>
</feature>
<feature type="transmembrane region" description="Helical" evidence="7">
    <location>
        <begin position="337"/>
        <end position="354"/>
    </location>
</feature>
<keyword evidence="4 7" id="KW-1133">Transmembrane helix</keyword>
<dbReference type="SUPFAM" id="SSF103473">
    <property type="entry name" value="MFS general substrate transporter"/>
    <property type="match status" value="2"/>
</dbReference>
<proteinExistence type="predicted"/>
<name>A0A560WEJ6_9MICO</name>
<feature type="transmembrane region" description="Helical" evidence="7">
    <location>
        <begin position="150"/>
        <end position="173"/>
    </location>
</feature>
<feature type="domain" description="Major facilitator superfamily (MFS) profile" evidence="8">
    <location>
        <begin position="22"/>
        <end position="608"/>
    </location>
</feature>
<dbReference type="AlphaFoldDB" id="A0A560WEJ6"/>
<dbReference type="InterPro" id="IPR011701">
    <property type="entry name" value="MFS"/>
</dbReference>
<feature type="transmembrane region" description="Helical" evidence="7">
    <location>
        <begin position="360"/>
        <end position="381"/>
    </location>
</feature>
<evidence type="ECO:0000256" key="5">
    <source>
        <dbReference type="ARBA" id="ARBA00023136"/>
    </source>
</evidence>
<dbReference type="GO" id="GO:0005886">
    <property type="term" value="C:plasma membrane"/>
    <property type="evidence" value="ECO:0007669"/>
    <property type="project" value="UniProtKB-SubCell"/>
</dbReference>
<evidence type="ECO:0000256" key="7">
    <source>
        <dbReference type="SAM" id="Phobius"/>
    </source>
</evidence>
<evidence type="ECO:0000313" key="10">
    <source>
        <dbReference type="Proteomes" id="UP000315628"/>
    </source>
</evidence>
<feature type="transmembrane region" description="Helical" evidence="7">
    <location>
        <begin position="402"/>
        <end position="425"/>
    </location>
</feature>
<feature type="transmembrane region" description="Helical" evidence="7">
    <location>
        <begin position="116"/>
        <end position="138"/>
    </location>
</feature>
<feature type="transmembrane region" description="Helical" evidence="7">
    <location>
        <begin position="257"/>
        <end position="282"/>
    </location>
</feature>
<evidence type="ECO:0000256" key="4">
    <source>
        <dbReference type="ARBA" id="ARBA00022989"/>
    </source>
</evidence>
<keyword evidence="10" id="KW-1185">Reference proteome</keyword>
<feature type="transmembrane region" description="Helical" evidence="7">
    <location>
        <begin position="532"/>
        <end position="553"/>
    </location>
</feature>
<keyword evidence="5 7" id="KW-0472">Membrane</keyword>
<dbReference type="GO" id="GO:0022857">
    <property type="term" value="F:transmembrane transporter activity"/>
    <property type="evidence" value="ECO:0007669"/>
    <property type="project" value="InterPro"/>
</dbReference>
<dbReference type="Gene3D" id="1.20.1720.10">
    <property type="entry name" value="Multidrug resistance protein D"/>
    <property type="match status" value="1"/>
</dbReference>
<dbReference type="RefSeq" id="WP_246074532.1">
    <property type="nucleotide sequence ID" value="NZ_BAAAYT010000001.1"/>
</dbReference>
<comment type="subcellular location">
    <subcellularLocation>
        <location evidence="1">Cell inner membrane</location>
        <topology evidence="1">Multi-pass membrane protein</topology>
    </subcellularLocation>
</comment>
<evidence type="ECO:0000256" key="2">
    <source>
        <dbReference type="ARBA" id="ARBA00022448"/>
    </source>
</evidence>
<keyword evidence="2" id="KW-0813">Transport</keyword>
<evidence type="ECO:0000256" key="3">
    <source>
        <dbReference type="ARBA" id="ARBA00022692"/>
    </source>
</evidence>
<feature type="region of interest" description="Disordered" evidence="6">
    <location>
        <begin position="206"/>
        <end position="246"/>
    </location>
</feature>
<dbReference type="PRINTS" id="PR01036">
    <property type="entry name" value="TCRTETB"/>
</dbReference>
<feature type="transmembrane region" description="Helical" evidence="7">
    <location>
        <begin position="302"/>
        <end position="325"/>
    </location>
</feature>
<evidence type="ECO:0000259" key="8">
    <source>
        <dbReference type="PROSITE" id="PS50850"/>
    </source>
</evidence>
<evidence type="ECO:0000256" key="1">
    <source>
        <dbReference type="ARBA" id="ARBA00004429"/>
    </source>
</evidence>
<feature type="transmembrane region" description="Helical" evidence="7">
    <location>
        <begin position="61"/>
        <end position="79"/>
    </location>
</feature>
<dbReference type="PANTHER" id="PTHR23501">
    <property type="entry name" value="MAJOR FACILITATOR SUPERFAMILY"/>
    <property type="match status" value="1"/>
</dbReference>
<feature type="transmembrane region" description="Helical" evidence="7">
    <location>
        <begin position="491"/>
        <end position="511"/>
    </location>
</feature>
<feature type="transmembrane region" description="Helical" evidence="7">
    <location>
        <begin position="21"/>
        <end position="41"/>
    </location>
</feature>
<reference evidence="9 10" key="1">
    <citation type="submission" date="2019-06" db="EMBL/GenBank/DDBJ databases">
        <title>Sequencing the genomes of 1000 actinobacteria strains.</title>
        <authorList>
            <person name="Klenk H.-P."/>
        </authorList>
    </citation>
    <scope>NUCLEOTIDE SEQUENCE [LARGE SCALE GENOMIC DNA]</scope>
    <source>
        <strain evidence="9 10">DSM 18935</strain>
    </source>
</reference>
<dbReference type="Proteomes" id="UP000315628">
    <property type="component" value="Unassembled WGS sequence"/>
</dbReference>
<comment type="caution">
    <text evidence="9">The sequence shown here is derived from an EMBL/GenBank/DDBJ whole genome shotgun (WGS) entry which is preliminary data.</text>
</comment>
<dbReference type="Pfam" id="PF07690">
    <property type="entry name" value="MFS_1"/>
    <property type="match status" value="1"/>
</dbReference>
<dbReference type="EMBL" id="VIUW01000002">
    <property type="protein sequence ID" value="TWD15940.1"/>
    <property type="molecule type" value="Genomic_DNA"/>
</dbReference>
<feature type="transmembrane region" description="Helical" evidence="7">
    <location>
        <begin position="437"/>
        <end position="458"/>
    </location>
</feature>
<dbReference type="PANTHER" id="PTHR23501:SF191">
    <property type="entry name" value="VACUOLAR BASIC AMINO ACID TRANSPORTER 4"/>
    <property type="match status" value="1"/>
</dbReference>
<evidence type="ECO:0000256" key="6">
    <source>
        <dbReference type="SAM" id="MobiDB-lite"/>
    </source>
</evidence>